<evidence type="ECO:0000259" key="3">
    <source>
        <dbReference type="Pfam" id="PF00501"/>
    </source>
</evidence>
<reference evidence="5 6" key="1">
    <citation type="submission" date="2016-06" db="EMBL/GenBank/DDBJ databases">
        <authorList>
            <person name="Kjaerup R.B."/>
            <person name="Dalgaard T.S."/>
            <person name="Juul-Madsen H.R."/>
        </authorList>
    </citation>
    <scope>NUCLEOTIDE SEQUENCE [LARGE SCALE GENOMIC DNA]</scope>
    <source>
        <strain evidence="5 6">1081914.2</strain>
    </source>
</reference>
<gene>
    <name evidence="5" type="ORF">A9X01_08270</name>
</gene>
<dbReference type="GO" id="GO:0006631">
    <property type="term" value="P:fatty acid metabolic process"/>
    <property type="evidence" value="ECO:0007669"/>
    <property type="project" value="TreeGrafter"/>
</dbReference>
<feature type="domain" description="AMP-binding enzyme C-terminal" evidence="4">
    <location>
        <begin position="414"/>
        <end position="485"/>
    </location>
</feature>
<dbReference type="InterPro" id="IPR025110">
    <property type="entry name" value="AMP-bd_C"/>
</dbReference>
<keyword evidence="2" id="KW-0436">Ligase</keyword>
<accession>A0A1A3BGA3</accession>
<dbReference type="Pfam" id="PF00501">
    <property type="entry name" value="AMP-binding"/>
    <property type="match status" value="1"/>
</dbReference>
<dbReference type="OrthoDB" id="3444674at2"/>
<dbReference type="InterPro" id="IPR042099">
    <property type="entry name" value="ANL_N_sf"/>
</dbReference>
<evidence type="ECO:0000313" key="6">
    <source>
        <dbReference type="Proteomes" id="UP000093795"/>
    </source>
</evidence>
<dbReference type="Pfam" id="PF13193">
    <property type="entry name" value="AMP-binding_C"/>
    <property type="match status" value="1"/>
</dbReference>
<protein>
    <submittedName>
        <fullName evidence="5">AMP-dependent synthetase</fullName>
    </submittedName>
</protein>
<dbReference type="EMBL" id="LZKQ01000336">
    <property type="protein sequence ID" value="OBI72451.1"/>
    <property type="molecule type" value="Genomic_DNA"/>
</dbReference>
<sequence>MSQPLAARLRAVLALDPAAPAIEYRDSWTDWQTLATIAGEVEKRLTAVGLSQRPAVGLILRNHPAMVGALLGVLLAGGCVVTINPSHGDTGLNADIAGLRVPALIALPADWRRLDVPQAAGGALGLQADINPTACRSVSGLDRLGPGPFRAAHLDPDPIAVEMLTSGTTGPPKRIPLSYRSFEHTIAAASAHYSSSGEPQVRLRSGVAIVSSPLVHMSGLFRTLLNICEGRKIALLERFRVPEFVDLVTRHRPRAVSLVPSALAMVLDADVPPEAFLSVEVVTSGTAPLPAEVQIAFEKRYGVAVLPSYGATEFAGGVAGWNLALHREWAERKRGSVGRPQKGREVRIVSVTDGTEMAAGQQGRIEVRTTGGHWVATTDLGRIDRDGFLFIDGRTDDAIIRGGFKVSPNDIVKALRSHPAVRDAGSTGLPDERLGQVPVAAVELASGATATPDQLLEFLRDRLSRYQVPARLIVVDELPRTPSLKVSQPGLRKLFEEAQA</sequence>
<proteinExistence type="inferred from homology"/>
<dbReference type="InterPro" id="IPR045851">
    <property type="entry name" value="AMP-bd_C_sf"/>
</dbReference>
<organism evidence="5 6">
    <name type="scientific">Mycobacterium asiaticum</name>
    <dbReference type="NCBI Taxonomy" id="1790"/>
    <lineage>
        <taxon>Bacteria</taxon>
        <taxon>Bacillati</taxon>
        <taxon>Actinomycetota</taxon>
        <taxon>Actinomycetes</taxon>
        <taxon>Mycobacteriales</taxon>
        <taxon>Mycobacteriaceae</taxon>
        <taxon>Mycobacterium</taxon>
    </lineage>
</organism>
<feature type="domain" description="AMP-dependent synthetase/ligase" evidence="3">
    <location>
        <begin position="15"/>
        <end position="370"/>
    </location>
</feature>
<dbReference type="RefSeq" id="WP_065123880.1">
    <property type="nucleotide sequence ID" value="NZ_LZKQ01000336.1"/>
</dbReference>
<dbReference type="GO" id="GO:0031956">
    <property type="term" value="F:medium-chain fatty acid-CoA ligase activity"/>
    <property type="evidence" value="ECO:0007669"/>
    <property type="project" value="TreeGrafter"/>
</dbReference>
<evidence type="ECO:0000256" key="1">
    <source>
        <dbReference type="ARBA" id="ARBA00006432"/>
    </source>
</evidence>
<dbReference type="Gene3D" id="3.30.300.30">
    <property type="match status" value="1"/>
</dbReference>
<name>A0A1A3BGA3_MYCAS</name>
<dbReference type="eggNOG" id="COG0318">
    <property type="taxonomic scope" value="Bacteria"/>
</dbReference>
<dbReference type="SUPFAM" id="SSF56801">
    <property type="entry name" value="Acetyl-CoA synthetase-like"/>
    <property type="match status" value="1"/>
</dbReference>
<dbReference type="PANTHER" id="PTHR43201">
    <property type="entry name" value="ACYL-COA SYNTHETASE"/>
    <property type="match status" value="1"/>
</dbReference>
<dbReference type="Proteomes" id="UP000093795">
    <property type="component" value="Unassembled WGS sequence"/>
</dbReference>
<evidence type="ECO:0000259" key="4">
    <source>
        <dbReference type="Pfam" id="PF13193"/>
    </source>
</evidence>
<dbReference type="Gene3D" id="3.40.50.12780">
    <property type="entry name" value="N-terminal domain of ligase-like"/>
    <property type="match status" value="1"/>
</dbReference>
<evidence type="ECO:0000313" key="5">
    <source>
        <dbReference type="EMBL" id="OBI72451.1"/>
    </source>
</evidence>
<dbReference type="AlphaFoldDB" id="A0A1A3BGA3"/>
<comment type="caution">
    <text evidence="5">The sequence shown here is derived from an EMBL/GenBank/DDBJ whole genome shotgun (WGS) entry which is preliminary data.</text>
</comment>
<dbReference type="CDD" id="cd04433">
    <property type="entry name" value="AFD_class_I"/>
    <property type="match status" value="1"/>
</dbReference>
<evidence type="ECO:0000256" key="2">
    <source>
        <dbReference type="ARBA" id="ARBA00022598"/>
    </source>
</evidence>
<dbReference type="PANTHER" id="PTHR43201:SF5">
    <property type="entry name" value="MEDIUM-CHAIN ACYL-COA LIGASE ACSF2, MITOCHONDRIAL"/>
    <property type="match status" value="1"/>
</dbReference>
<comment type="similarity">
    <text evidence="1">Belongs to the ATP-dependent AMP-binding enzyme family.</text>
</comment>
<dbReference type="InterPro" id="IPR000873">
    <property type="entry name" value="AMP-dep_synth/lig_dom"/>
</dbReference>